<comment type="caution">
    <text evidence="1">The sequence shown here is derived from an EMBL/GenBank/DDBJ whole genome shotgun (WGS) entry which is preliminary data.</text>
</comment>
<evidence type="ECO:0000313" key="1">
    <source>
        <dbReference type="EMBL" id="PHV69437.1"/>
    </source>
</evidence>
<gene>
    <name evidence="1" type="ORF">CS063_15675</name>
</gene>
<proteinExistence type="predicted"/>
<sequence length="281" mass="30686">MIDLHLHSTASDGTYSPSSLATLASQQGLTAIALTDHDTLAGVSECQKAGETLGLKVLAGIELSTSYEGKELHILGYNVSLTDPDFLAHLKEIQAARDRRNAQTISRLNTLGLDLTLEDLDQGTHPSPVFTRAHFAQALFQKGYVDYPKQAFERYLGQGKPAYVPKEPLEALTSIELIHKVGGVAVLAHPTLYKLNRLQIFSLLQKLVHLGLDGVECYYPSYTPAQSKDFLKFCRNNHLLATGGSDFHGANKPKTSLGTGYGHLNVPDSLLEPLMPLSFFL</sequence>
<reference evidence="1" key="1">
    <citation type="submission" date="2017-10" db="EMBL/GenBank/DDBJ databases">
        <title>Genome sequence of cellulolytic Lachnospiraceae bacterium XHS1971 isolated from hotspring sediment.</title>
        <authorList>
            <person name="Vasudevan G."/>
            <person name="Joshi A.J."/>
            <person name="Hivarkar S."/>
            <person name="Lanjekar V.B."/>
            <person name="Dhakephalkar P.K."/>
            <person name="Dagar S."/>
        </authorList>
    </citation>
    <scope>NUCLEOTIDE SEQUENCE</scope>
    <source>
        <strain evidence="1">XHS1971</strain>
    </source>
</reference>
<dbReference type="Proteomes" id="UP000224460">
    <property type="component" value="Unassembled WGS sequence"/>
</dbReference>
<accession>A0AC61DA64</accession>
<organism evidence="1 2">
    <name type="scientific">Sporanaerobium hydrogeniformans</name>
    <dbReference type="NCBI Taxonomy" id="3072179"/>
    <lineage>
        <taxon>Bacteria</taxon>
        <taxon>Bacillati</taxon>
        <taxon>Bacillota</taxon>
        <taxon>Clostridia</taxon>
        <taxon>Lachnospirales</taxon>
        <taxon>Lachnospiraceae</taxon>
        <taxon>Sporanaerobium</taxon>
    </lineage>
</organism>
<protein>
    <submittedName>
        <fullName evidence="1">Uncharacterized protein</fullName>
    </submittedName>
</protein>
<keyword evidence="2" id="KW-1185">Reference proteome</keyword>
<name>A0AC61DA64_9FIRM</name>
<evidence type="ECO:0000313" key="2">
    <source>
        <dbReference type="Proteomes" id="UP000224460"/>
    </source>
</evidence>
<dbReference type="EMBL" id="PEDL01000028">
    <property type="protein sequence ID" value="PHV69437.1"/>
    <property type="molecule type" value="Genomic_DNA"/>
</dbReference>